<reference evidence="2" key="1">
    <citation type="journal article" date="2020" name="Stud. Mycol.">
        <title>101 Dothideomycetes genomes: a test case for predicting lifestyles and emergence of pathogens.</title>
        <authorList>
            <person name="Haridas S."/>
            <person name="Albert R."/>
            <person name="Binder M."/>
            <person name="Bloem J."/>
            <person name="Labutti K."/>
            <person name="Salamov A."/>
            <person name="Andreopoulos B."/>
            <person name="Baker S."/>
            <person name="Barry K."/>
            <person name="Bills G."/>
            <person name="Bluhm B."/>
            <person name="Cannon C."/>
            <person name="Castanera R."/>
            <person name="Culley D."/>
            <person name="Daum C."/>
            <person name="Ezra D."/>
            <person name="Gonzalez J."/>
            <person name="Henrissat B."/>
            <person name="Kuo A."/>
            <person name="Liang C."/>
            <person name="Lipzen A."/>
            <person name="Lutzoni F."/>
            <person name="Magnuson J."/>
            <person name="Mondo S."/>
            <person name="Nolan M."/>
            <person name="Ohm R."/>
            <person name="Pangilinan J."/>
            <person name="Park H.-J."/>
            <person name="Ramirez L."/>
            <person name="Alfaro M."/>
            <person name="Sun H."/>
            <person name="Tritt A."/>
            <person name="Yoshinaga Y."/>
            <person name="Zwiers L.-H."/>
            <person name="Turgeon B."/>
            <person name="Goodwin S."/>
            <person name="Spatafora J."/>
            <person name="Crous P."/>
            <person name="Grigoriev I."/>
        </authorList>
    </citation>
    <scope>NUCLEOTIDE SEQUENCE</scope>
    <source>
        <strain evidence="2">CBS 262.69</strain>
    </source>
</reference>
<evidence type="ECO:0000256" key="1">
    <source>
        <dbReference type="SAM" id="Phobius"/>
    </source>
</evidence>
<feature type="transmembrane region" description="Helical" evidence="1">
    <location>
        <begin position="70"/>
        <end position="91"/>
    </location>
</feature>
<dbReference type="Proteomes" id="UP000799640">
    <property type="component" value="Unassembled WGS sequence"/>
</dbReference>
<organism evidence="2 3">
    <name type="scientific">Trichodelitschia bisporula</name>
    <dbReference type="NCBI Taxonomy" id="703511"/>
    <lineage>
        <taxon>Eukaryota</taxon>
        <taxon>Fungi</taxon>
        <taxon>Dikarya</taxon>
        <taxon>Ascomycota</taxon>
        <taxon>Pezizomycotina</taxon>
        <taxon>Dothideomycetes</taxon>
        <taxon>Dothideomycetes incertae sedis</taxon>
        <taxon>Phaeotrichales</taxon>
        <taxon>Phaeotrichaceae</taxon>
        <taxon>Trichodelitschia</taxon>
    </lineage>
</organism>
<keyword evidence="1" id="KW-0472">Membrane</keyword>
<protein>
    <submittedName>
        <fullName evidence="2">Uncharacterized protein</fullName>
    </submittedName>
</protein>
<keyword evidence="1" id="KW-1133">Transmembrane helix</keyword>
<gene>
    <name evidence="2" type="ORF">EJ06DRAFT_545609</name>
</gene>
<name>A0A6G1I9K6_9PEZI</name>
<sequence>MMKLTQDTDQEQNAHLSLYINCTIQLSIESYHIQHASSILMIRRTTTNNPPVNSQPTDDSGKSNTSNATVIALSIVIPFVLITIGLMAFTFRKALSKLVHGSNGNSNALRDIEILSQSDAGSVTSVQKAKMKPAREPVKKLDMNRDAMNFSMRSGGLL</sequence>
<evidence type="ECO:0000313" key="3">
    <source>
        <dbReference type="Proteomes" id="UP000799640"/>
    </source>
</evidence>
<keyword evidence="1" id="KW-0812">Transmembrane</keyword>
<keyword evidence="3" id="KW-1185">Reference proteome</keyword>
<accession>A0A6G1I9K6</accession>
<dbReference type="EMBL" id="ML996687">
    <property type="protein sequence ID" value="KAF2404988.1"/>
    <property type="molecule type" value="Genomic_DNA"/>
</dbReference>
<dbReference type="AlphaFoldDB" id="A0A6G1I9K6"/>
<proteinExistence type="predicted"/>
<evidence type="ECO:0000313" key="2">
    <source>
        <dbReference type="EMBL" id="KAF2404988.1"/>
    </source>
</evidence>